<evidence type="ECO:0000313" key="3">
    <source>
        <dbReference type="Proteomes" id="UP001302349"/>
    </source>
</evidence>
<dbReference type="InterPro" id="IPR000182">
    <property type="entry name" value="GNAT_dom"/>
</dbReference>
<dbReference type="Gene3D" id="3.40.630.30">
    <property type="match status" value="1"/>
</dbReference>
<sequence>MNTTQSSIQFRLIKPSELAVATALLEQASLVVSDISEKVKLFGLFSDNSLLALAGLEVFGNEALLRSVCVPAQEKAKGYGQQIIRTLENDAARNGITDLYLLTTTASKFFERIGYKVADRNTASDAIKNTSEFSDLCPSTAVFMHKTLCF</sequence>
<reference evidence="2 3" key="1">
    <citation type="journal article" date="2023" name="Microbiol. Resour. Announc.">
        <title>Complete Genome Sequence of Imperialibacter roseus strain P4T.</title>
        <authorList>
            <person name="Tizabi D.R."/>
            <person name="Bachvaroff T."/>
            <person name="Hill R.T."/>
        </authorList>
    </citation>
    <scope>NUCLEOTIDE SEQUENCE [LARGE SCALE GENOMIC DNA]</scope>
    <source>
        <strain evidence="2 3">P4T</strain>
    </source>
</reference>
<dbReference type="EMBL" id="CP136051">
    <property type="protein sequence ID" value="WOK05482.1"/>
    <property type="molecule type" value="Genomic_DNA"/>
</dbReference>
<organism evidence="2 3">
    <name type="scientific">Imperialibacter roseus</name>
    <dbReference type="NCBI Taxonomy" id="1324217"/>
    <lineage>
        <taxon>Bacteria</taxon>
        <taxon>Pseudomonadati</taxon>
        <taxon>Bacteroidota</taxon>
        <taxon>Cytophagia</taxon>
        <taxon>Cytophagales</taxon>
        <taxon>Flammeovirgaceae</taxon>
        <taxon>Imperialibacter</taxon>
    </lineage>
</organism>
<dbReference type="PROSITE" id="PS51186">
    <property type="entry name" value="GNAT"/>
    <property type="match status" value="1"/>
</dbReference>
<protein>
    <submittedName>
        <fullName evidence="2">Arsenic resistance N-acetyltransferase ArsN2</fullName>
    </submittedName>
</protein>
<dbReference type="SUPFAM" id="SSF55729">
    <property type="entry name" value="Acyl-CoA N-acyltransferases (Nat)"/>
    <property type="match status" value="1"/>
</dbReference>
<dbReference type="RefSeq" id="WP_317488244.1">
    <property type="nucleotide sequence ID" value="NZ_CP136051.1"/>
</dbReference>
<proteinExistence type="predicted"/>
<dbReference type="InterPro" id="IPR016181">
    <property type="entry name" value="Acyl_CoA_acyltransferase"/>
</dbReference>
<accession>A0ABZ0IPJ8</accession>
<keyword evidence="3" id="KW-1185">Reference proteome</keyword>
<evidence type="ECO:0000313" key="2">
    <source>
        <dbReference type="EMBL" id="WOK05482.1"/>
    </source>
</evidence>
<gene>
    <name evidence="2" type="primary">arsN2</name>
    <name evidence="2" type="ORF">RT717_20625</name>
</gene>
<feature type="domain" description="N-acetyltransferase" evidence="1">
    <location>
        <begin position="8"/>
        <end position="149"/>
    </location>
</feature>
<dbReference type="Pfam" id="PF13673">
    <property type="entry name" value="Acetyltransf_10"/>
    <property type="match status" value="1"/>
</dbReference>
<dbReference type="NCBIfam" id="NF040501">
    <property type="entry name" value="resist_ArsN2"/>
    <property type="match status" value="1"/>
</dbReference>
<evidence type="ECO:0000259" key="1">
    <source>
        <dbReference type="PROSITE" id="PS51186"/>
    </source>
</evidence>
<name>A0ABZ0IPJ8_9BACT</name>
<dbReference type="Proteomes" id="UP001302349">
    <property type="component" value="Chromosome"/>
</dbReference>